<keyword evidence="1" id="KW-0732">Signal</keyword>
<dbReference type="EMBL" id="CP001101">
    <property type="protein sequence ID" value="ACE04399.1"/>
    <property type="molecule type" value="Genomic_DNA"/>
</dbReference>
<accession>B3EJN0</accession>
<dbReference type="KEGG" id="cpb:Cphamn1_1473"/>
<sequence>MKRIVLPVLALISLTASALLSAHADEPATKDSLPNNSHVEQPDSWTHHPILNLFSRHEEKGMISGEDPVKEEPSDIFLQIWTGTGGIAQQKLFSFSDRTTIAENRNDADWWFSWKTGQSTAFAIWQASRLPFPETIDNWAHPEGLISSDHLITQYGLGNRKLFNISISQLIDRADASESPANEIVYIRVIALDQEGKPVGNPSNTVEAHFVTSDK</sequence>
<evidence type="ECO:0000256" key="1">
    <source>
        <dbReference type="SAM" id="SignalP"/>
    </source>
</evidence>
<dbReference type="STRING" id="331678.Cphamn1_1473"/>
<dbReference type="HOGENOM" id="CLU_1281288_0_0_10"/>
<feature type="chain" id="PRO_5002787857" evidence="1">
    <location>
        <begin position="25"/>
        <end position="215"/>
    </location>
</feature>
<dbReference type="AlphaFoldDB" id="B3EJN0"/>
<proteinExistence type="predicted"/>
<organism evidence="2">
    <name type="scientific">Chlorobium phaeobacteroides (strain BS1)</name>
    <dbReference type="NCBI Taxonomy" id="331678"/>
    <lineage>
        <taxon>Bacteria</taxon>
        <taxon>Pseudomonadati</taxon>
        <taxon>Chlorobiota</taxon>
        <taxon>Chlorobiia</taxon>
        <taxon>Chlorobiales</taxon>
        <taxon>Chlorobiaceae</taxon>
        <taxon>Chlorobium/Pelodictyon group</taxon>
        <taxon>Chlorobium</taxon>
    </lineage>
</organism>
<gene>
    <name evidence="2" type="ordered locus">Cphamn1_1473</name>
</gene>
<reference evidence="2" key="1">
    <citation type="submission" date="2008-06" db="EMBL/GenBank/DDBJ databases">
        <title>Complete sequence of Chlorobium phaeobacteroides BS1.</title>
        <authorList>
            <consortium name="US DOE Joint Genome Institute"/>
            <person name="Lucas S."/>
            <person name="Copeland A."/>
            <person name="Lapidus A."/>
            <person name="Glavina del Rio T."/>
            <person name="Dalin E."/>
            <person name="Tice H."/>
            <person name="Bruce D."/>
            <person name="Goodwin L."/>
            <person name="Pitluck S."/>
            <person name="Schmutz J."/>
            <person name="Larimer F."/>
            <person name="Land M."/>
            <person name="Hauser L."/>
            <person name="Kyrpides N."/>
            <person name="Ovchinnikova G."/>
            <person name="Li T."/>
            <person name="Liu Z."/>
            <person name="Zhao F."/>
            <person name="Overmann J."/>
            <person name="Bryant D.A."/>
            <person name="Richardson P."/>
        </authorList>
    </citation>
    <scope>NUCLEOTIDE SEQUENCE [LARGE SCALE GENOMIC DNA]</scope>
    <source>
        <strain evidence="2">BS1</strain>
    </source>
</reference>
<protein>
    <submittedName>
        <fullName evidence="2">Uncharacterized protein</fullName>
    </submittedName>
</protein>
<feature type="signal peptide" evidence="1">
    <location>
        <begin position="1"/>
        <end position="24"/>
    </location>
</feature>
<name>B3EJN0_CHLPB</name>
<dbReference type="eggNOG" id="ENOG5034A07">
    <property type="taxonomic scope" value="Bacteria"/>
</dbReference>
<evidence type="ECO:0000313" key="2">
    <source>
        <dbReference type="EMBL" id="ACE04399.1"/>
    </source>
</evidence>